<protein>
    <recommendedName>
        <fullName evidence="4">Asp23/Gls24 family envelope stress response protein</fullName>
    </recommendedName>
</protein>
<dbReference type="EMBL" id="BAAAMY010000001">
    <property type="protein sequence ID" value="GAA1906570.1"/>
    <property type="molecule type" value="Genomic_DNA"/>
</dbReference>
<dbReference type="RefSeq" id="WP_344003016.1">
    <property type="nucleotide sequence ID" value="NZ_BAAAMY010000001.1"/>
</dbReference>
<accession>A0ABP5A881</accession>
<sequence>MAVNEGPGREPVEPEDLDEVDPLDDELVAAGVGPLQRATRAARAEEPSGWSVLADDVKRRARTITRPDHPVLVRLDADGSRTVVSSRVLLAAVRRLLGSAPTHAPDDVVFRVDDERLLAVEVSLVAAFGVDLVTLAEDVRAQVLEEIGSIVTGEGTDAPPLTVDVAVVDVVDGDPRVL</sequence>
<comment type="caution">
    <text evidence="2">The sequence shown here is derived from an EMBL/GenBank/DDBJ whole genome shotgun (WGS) entry which is preliminary data.</text>
</comment>
<feature type="region of interest" description="Disordered" evidence="1">
    <location>
        <begin position="1"/>
        <end position="21"/>
    </location>
</feature>
<evidence type="ECO:0000313" key="2">
    <source>
        <dbReference type="EMBL" id="GAA1906570.1"/>
    </source>
</evidence>
<dbReference type="Proteomes" id="UP001501612">
    <property type="component" value="Unassembled WGS sequence"/>
</dbReference>
<evidence type="ECO:0000256" key="1">
    <source>
        <dbReference type="SAM" id="MobiDB-lite"/>
    </source>
</evidence>
<organism evidence="2 3">
    <name type="scientific">Nocardioides lentus</name>
    <dbReference type="NCBI Taxonomy" id="338077"/>
    <lineage>
        <taxon>Bacteria</taxon>
        <taxon>Bacillati</taxon>
        <taxon>Actinomycetota</taxon>
        <taxon>Actinomycetes</taxon>
        <taxon>Propionibacteriales</taxon>
        <taxon>Nocardioidaceae</taxon>
        <taxon>Nocardioides</taxon>
    </lineage>
</organism>
<evidence type="ECO:0000313" key="3">
    <source>
        <dbReference type="Proteomes" id="UP001501612"/>
    </source>
</evidence>
<proteinExistence type="predicted"/>
<name>A0ABP5A881_9ACTN</name>
<reference evidence="3" key="1">
    <citation type="journal article" date="2019" name="Int. J. Syst. Evol. Microbiol.">
        <title>The Global Catalogue of Microorganisms (GCM) 10K type strain sequencing project: providing services to taxonomists for standard genome sequencing and annotation.</title>
        <authorList>
            <consortium name="The Broad Institute Genomics Platform"/>
            <consortium name="The Broad Institute Genome Sequencing Center for Infectious Disease"/>
            <person name="Wu L."/>
            <person name="Ma J."/>
        </authorList>
    </citation>
    <scope>NUCLEOTIDE SEQUENCE [LARGE SCALE GENOMIC DNA]</scope>
    <source>
        <strain evidence="3">JCM 14046</strain>
    </source>
</reference>
<keyword evidence="3" id="KW-1185">Reference proteome</keyword>
<evidence type="ECO:0008006" key="4">
    <source>
        <dbReference type="Google" id="ProtNLM"/>
    </source>
</evidence>
<gene>
    <name evidence="2" type="ORF">GCM10009737_04200</name>
</gene>